<accession>A0AA39KBG1</accession>
<comment type="caution">
    <text evidence="1">The sequence shown here is derived from an EMBL/GenBank/DDBJ whole genome shotgun (WGS) entry which is preliminary data.</text>
</comment>
<reference evidence="1" key="1">
    <citation type="submission" date="2023-06" db="EMBL/GenBank/DDBJ databases">
        <authorList>
            <consortium name="Lawrence Berkeley National Laboratory"/>
            <person name="Ahrendt S."/>
            <person name="Sahu N."/>
            <person name="Indic B."/>
            <person name="Wong-Bajracharya J."/>
            <person name="Merenyi Z."/>
            <person name="Ke H.-M."/>
            <person name="Monk M."/>
            <person name="Kocsube S."/>
            <person name="Drula E."/>
            <person name="Lipzen A."/>
            <person name="Balint B."/>
            <person name="Henrissat B."/>
            <person name="Andreopoulos B."/>
            <person name="Martin F.M."/>
            <person name="Harder C.B."/>
            <person name="Rigling D."/>
            <person name="Ford K.L."/>
            <person name="Foster G.D."/>
            <person name="Pangilinan J."/>
            <person name="Papanicolaou A."/>
            <person name="Barry K."/>
            <person name="LaButti K."/>
            <person name="Viragh M."/>
            <person name="Koriabine M."/>
            <person name="Yan M."/>
            <person name="Riley R."/>
            <person name="Champramary S."/>
            <person name="Plett K.L."/>
            <person name="Tsai I.J."/>
            <person name="Slot J."/>
            <person name="Sipos G."/>
            <person name="Plett J."/>
            <person name="Nagy L.G."/>
            <person name="Grigoriev I.V."/>
        </authorList>
    </citation>
    <scope>NUCLEOTIDE SEQUENCE</scope>
    <source>
        <strain evidence="1">CCBAS 213</strain>
    </source>
</reference>
<sequence>MAHSKVLTSVLHRQDLSRRSSCSQQALNRRAHLVFGAKANEMKCPIQRRGGRDLSLSSSLFRPLPSRWLSYYQVNPDEPLSRRLAAPTPSCLPGGYDSKRVGARYCLRHLCSAYPRDDPGEALSRPSAAAAKRRAHTMLHIPRGYDSSLSRHCGPYPRGWLCNYQVLSAFPAQNPYEVLSKLPAATMHQARIMTPPVLDDNIVLVVMQVLANDALCSAENKSWIRAGSIPLLMSYFLGVLP</sequence>
<evidence type="ECO:0000313" key="2">
    <source>
        <dbReference type="Proteomes" id="UP001175211"/>
    </source>
</evidence>
<gene>
    <name evidence="1" type="ORF">EV420DRAFT_1643355</name>
</gene>
<proteinExistence type="predicted"/>
<dbReference type="AlphaFoldDB" id="A0AA39KBG1"/>
<keyword evidence="2" id="KW-1185">Reference proteome</keyword>
<protein>
    <submittedName>
        <fullName evidence="1">Uncharacterized protein</fullName>
    </submittedName>
</protein>
<dbReference type="Proteomes" id="UP001175211">
    <property type="component" value="Unassembled WGS sequence"/>
</dbReference>
<dbReference type="EMBL" id="JAUEPS010000019">
    <property type="protein sequence ID" value="KAK0458005.1"/>
    <property type="molecule type" value="Genomic_DNA"/>
</dbReference>
<name>A0AA39KBG1_ARMTA</name>
<organism evidence="1 2">
    <name type="scientific">Armillaria tabescens</name>
    <name type="common">Ringless honey mushroom</name>
    <name type="synonym">Agaricus tabescens</name>
    <dbReference type="NCBI Taxonomy" id="1929756"/>
    <lineage>
        <taxon>Eukaryota</taxon>
        <taxon>Fungi</taxon>
        <taxon>Dikarya</taxon>
        <taxon>Basidiomycota</taxon>
        <taxon>Agaricomycotina</taxon>
        <taxon>Agaricomycetes</taxon>
        <taxon>Agaricomycetidae</taxon>
        <taxon>Agaricales</taxon>
        <taxon>Marasmiineae</taxon>
        <taxon>Physalacriaceae</taxon>
        <taxon>Desarmillaria</taxon>
    </lineage>
</organism>
<dbReference type="GeneID" id="85361041"/>
<dbReference type="RefSeq" id="XP_060330297.1">
    <property type="nucleotide sequence ID" value="XM_060477493.1"/>
</dbReference>
<evidence type="ECO:0000313" key="1">
    <source>
        <dbReference type="EMBL" id="KAK0458005.1"/>
    </source>
</evidence>